<dbReference type="Proteomes" id="UP001521150">
    <property type="component" value="Unassembled WGS sequence"/>
</dbReference>
<organism evidence="4 5">
    <name type="scientific">Kibdelosporangium philippinense</name>
    <dbReference type="NCBI Taxonomy" id="211113"/>
    <lineage>
        <taxon>Bacteria</taxon>
        <taxon>Bacillati</taxon>
        <taxon>Actinomycetota</taxon>
        <taxon>Actinomycetes</taxon>
        <taxon>Pseudonocardiales</taxon>
        <taxon>Pseudonocardiaceae</taxon>
        <taxon>Kibdelosporangium</taxon>
    </lineage>
</organism>
<keyword evidence="5" id="KW-1185">Reference proteome</keyword>
<evidence type="ECO:0000256" key="2">
    <source>
        <dbReference type="ARBA" id="ARBA00023002"/>
    </source>
</evidence>
<dbReference type="SMART" id="SM00903">
    <property type="entry name" value="Flavin_Reduct"/>
    <property type="match status" value="1"/>
</dbReference>
<dbReference type="InterPro" id="IPR050268">
    <property type="entry name" value="NADH-dep_flavin_reductase"/>
</dbReference>
<protein>
    <submittedName>
        <fullName evidence="4">Flavin reductase family protein</fullName>
    </submittedName>
</protein>
<dbReference type="SUPFAM" id="SSF50475">
    <property type="entry name" value="FMN-binding split barrel"/>
    <property type="match status" value="1"/>
</dbReference>
<name>A0ABS8Z2S7_9PSEU</name>
<evidence type="ECO:0000313" key="5">
    <source>
        <dbReference type="Proteomes" id="UP001521150"/>
    </source>
</evidence>
<accession>A0ABS8Z2S7</accession>
<sequence length="175" mass="18838">MPTELQNQFREAMAQVATPVSVVTTVADGQPYGSTVSAFASLSMEPPMVLVSLFRTSGLLPAIRSSGRFGLNILGSAHSRLATGFATRRRPSEKFAGVPWMMDEGLPRLTGAPGWVACDVWQEVDGGDHTVLFGLVRGADTSGGEPLTYHLRSYGTHRMLPRTDASLTLMWALEA</sequence>
<feature type="domain" description="Flavin reductase like" evidence="3">
    <location>
        <begin position="13"/>
        <end position="156"/>
    </location>
</feature>
<keyword evidence="2" id="KW-0560">Oxidoreductase</keyword>
<dbReference type="InterPro" id="IPR002563">
    <property type="entry name" value="Flavin_Rdtase-like_dom"/>
</dbReference>
<dbReference type="Pfam" id="PF01613">
    <property type="entry name" value="Flavin_Reduct"/>
    <property type="match status" value="1"/>
</dbReference>
<dbReference type="PANTHER" id="PTHR30466:SF11">
    <property type="entry name" value="FLAVIN-DEPENDENT MONOOXYGENASE, REDUCTASE SUBUNIT HSAB"/>
    <property type="match status" value="1"/>
</dbReference>
<gene>
    <name evidence="4" type="ORF">LWC34_05340</name>
</gene>
<dbReference type="RefSeq" id="WP_233723281.1">
    <property type="nucleotide sequence ID" value="NZ_JAJVCN010000001.1"/>
</dbReference>
<evidence type="ECO:0000256" key="1">
    <source>
        <dbReference type="ARBA" id="ARBA00008898"/>
    </source>
</evidence>
<evidence type="ECO:0000259" key="3">
    <source>
        <dbReference type="SMART" id="SM00903"/>
    </source>
</evidence>
<dbReference type="InterPro" id="IPR012349">
    <property type="entry name" value="Split_barrel_FMN-bd"/>
</dbReference>
<comment type="similarity">
    <text evidence="1">Belongs to the non-flavoprotein flavin reductase family.</text>
</comment>
<dbReference type="EMBL" id="JAJVCN010000001">
    <property type="protein sequence ID" value="MCE7002254.1"/>
    <property type="molecule type" value="Genomic_DNA"/>
</dbReference>
<evidence type="ECO:0000313" key="4">
    <source>
        <dbReference type="EMBL" id="MCE7002254.1"/>
    </source>
</evidence>
<comment type="caution">
    <text evidence="4">The sequence shown here is derived from an EMBL/GenBank/DDBJ whole genome shotgun (WGS) entry which is preliminary data.</text>
</comment>
<proteinExistence type="inferred from homology"/>
<dbReference type="PANTHER" id="PTHR30466">
    <property type="entry name" value="FLAVIN REDUCTASE"/>
    <property type="match status" value="1"/>
</dbReference>
<reference evidence="4 5" key="1">
    <citation type="submission" date="2021-12" db="EMBL/GenBank/DDBJ databases">
        <title>Genome sequence of Kibdelosporangium philippinense ATCC 49844.</title>
        <authorList>
            <person name="Fedorov E.A."/>
            <person name="Omeragic M."/>
            <person name="Shalygina K.F."/>
            <person name="Maclea K.S."/>
        </authorList>
    </citation>
    <scope>NUCLEOTIDE SEQUENCE [LARGE SCALE GENOMIC DNA]</scope>
    <source>
        <strain evidence="4 5">ATCC 49844</strain>
    </source>
</reference>
<dbReference type="Gene3D" id="2.30.110.10">
    <property type="entry name" value="Electron Transport, Fmn-binding Protein, Chain A"/>
    <property type="match status" value="1"/>
</dbReference>